<evidence type="ECO:0000256" key="2">
    <source>
        <dbReference type="ARBA" id="ARBA00005992"/>
    </source>
</evidence>
<dbReference type="InterPro" id="IPR036366">
    <property type="entry name" value="PGBDSf"/>
</dbReference>
<evidence type="ECO:0000313" key="10">
    <source>
        <dbReference type="EMBL" id="TFU05978.1"/>
    </source>
</evidence>
<dbReference type="AlphaFoldDB" id="A0A4Y9ESU7"/>
<feature type="signal peptide" evidence="8">
    <location>
        <begin position="1"/>
        <end position="22"/>
    </location>
</feature>
<evidence type="ECO:0000256" key="6">
    <source>
        <dbReference type="ARBA" id="ARBA00023316"/>
    </source>
</evidence>
<dbReference type="Pfam" id="PF03734">
    <property type="entry name" value="YkuD"/>
    <property type="match status" value="1"/>
</dbReference>
<dbReference type="InterPro" id="IPR038063">
    <property type="entry name" value="Transpep_catalytic_dom"/>
</dbReference>
<dbReference type="UniPathway" id="UPA00219"/>
<evidence type="ECO:0000256" key="4">
    <source>
        <dbReference type="ARBA" id="ARBA00022960"/>
    </source>
</evidence>
<dbReference type="GO" id="GO:0009252">
    <property type="term" value="P:peptidoglycan biosynthetic process"/>
    <property type="evidence" value="ECO:0007669"/>
    <property type="project" value="UniProtKB-UniPathway"/>
</dbReference>
<name>A0A4Y9ESU7_9SPHN</name>
<evidence type="ECO:0000256" key="3">
    <source>
        <dbReference type="ARBA" id="ARBA00022679"/>
    </source>
</evidence>
<feature type="domain" description="L,D-TPase catalytic" evidence="9">
    <location>
        <begin position="297"/>
        <end position="475"/>
    </location>
</feature>
<comment type="pathway">
    <text evidence="1 7">Cell wall biogenesis; peptidoglycan biosynthesis.</text>
</comment>
<dbReference type="Gene3D" id="2.40.440.10">
    <property type="entry name" value="L,D-transpeptidase catalytic domain-like"/>
    <property type="match status" value="1"/>
</dbReference>
<dbReference type="RefSeq" id="WP_135244702.1">
    <property type="nucleotide sequence ID" value="NZ_SIHO01000001.1"/>
</dbReference>
<dbReference type="GO" id="GO:0008360">
    <property type="term" value="P:regulation of cell shape"/>
    <property type="evidence" value="ECO:0007669"/>
    <property type="project" value="UniProtKB-UniRule"/>
</dbReference>
<feature type="active site" description="Nucleophile" evidence="7">
    <location>
        <position position="444"/>
    </location>
</feature>
<dbReference type="Proteomes" id="UP000297737">
    <property type="component" value="Unassembled WGS sequence"/>
</dbReference>
<evidence type="ECO:0000256" key="5">
    <source>
        <dbReference type="ARBA" id="ARBA00022984"/>
    </source>
</evidence>
<dbReference type="CDD" id="cd16913">
    <property type="entry name" value="YkuD_like"/>
    <property type="match status" value="1"/>
</dbReference>
<keyword evidence="4 7" id="KW-0133">Cell shape</keyword>
<organism evidence="10 11">
    <name type="scientific">Glacieibacterium arshaanense</name>
    <dbReference type="NCBI Taxonomy" id="2511025"/>
    <lineage>
        <taxon>Bacteria</taxon>
        <taxon>Pseudomonadati</taxon>
        <taxon>Pseudomonadota</taxon>
        <taxon>Alphaproteobacteria</taxon>
        <taxon>Sphingomonadales</taxon>
        <taxon>Sphingosinicellaceae</taxon>
        <taxon>Glacieibacterium</taxon>
    </lineage>
</organism>
<dbReference type="GO" id="GO:0004180">
    <property type="term" value="F:carboxypeptidase activity"/>
    <property type="evidence" value="ECO:0007669"/>
    <property type="project" value="UniProtKB-ARBA"/>
</dbReference>
<evidence type="ECO:0000256" key="7">
    <source>
        <dbReference type="PROSITE-ProRule" id="PRU01373"/>
    </source>
</evidence>
<evidence type="ECO:0000313" key="11">
    <source>
        <dbReference type="Proteomes" id="UP000297737"/>
    </source>
</evidence>
<gene>
    <name evidence="10" type="ORF">EUV02_02855</name>
</gene>
<keyword evidence="11" id="KW-1185">Reference proteome</keyword>
<dbReference type="GO" id="GO:0071555">
    <property type="term" value="P:cell wall organization"/>
    <property type="evidence" value="ECO:0007669"/>
    <property type="project" value="UniProtKB-UniRule"/>
</dbReference>
<dbReference type="SUPFAM" id="SSF141523">
    <property type="entry name" value="L,D-transpeptidase catalytic domain-like"/>
    <property type="match status" value="1"/>
</dbReference>
<dbReference type="InterPro" id="IPR052905">
    <property type="entry name" value="LD-transpeptidase_YkuD-like"/>
</dbReference>
<keyword evidence="3" id="KW-0808">Transferase</keyword>
<dbReference type="InterPro" id="IPR036365">
    <property type="entry name" value="PGBD-like_sf"/>
</dbReference>
<comment type="similarity">
    <text evidence="2">Belongs to the YkuD family.</text>
</comment>
<dbReference type="InterPro" id="IPR005490">
    <property type="entry name" value="LD_TPept_cat_dom"/>
</dbReference>
<keyword evidence="6 7" id="KW-0961">Cell wall biogenesis/degradation</keyword>
<sequence>MSIRLSLMPVIAALLLASPIAAQGLDPQLATLSTATRINGAPIVDPLFVRAVYAANGGKLLWTDPARFASLQKAIADSAKDGLTPADYHAAALANFKGSVGERDLLATDAMVLLADHLRHGKVHPETYDPQWNFGQNGHKPGTPPTQAEIDRAMVIINAPDVAAAVAAVAPTHPVYTQVRAELARYQALAARGGWSDVPAGPTIKFGETSPRVAAVATRLSATGDLPATAVRPDPARYDEPLKVAVMRFQTRMGLTADGAIGAGTVTALNTPVATRIEQLRINLDRARVLMADLPKRFVIVNIAGFQIYVLDGETVVWRSRVIVGKPFRQTPVFKSAINHLVFNPTWTVPPTILKHDIAPAARKNPAYVTKKGLKVINSSGQVVSPYSVNWSGSIPYTLRQDGGPDNALGRVKFMFPNPYSVYLHDTPSKTLFDTPMRTLSSGCVRVQNPFELVQILLGADDPTWTPAKSQAIVDSLKTTTVNLKTPVPVLLAYWTAWVDNNGLMNFRHDVYDRDALWLKALDAPVG</sequence>
<dbReference type="InterPro" id="IPR002477">
    <property type="entry name" value="Peptidoglycan-bd-like"/>
</dbReference>
<protein>
    <submittedName>
        <fullName evidence="10">Murein L,D-transpeptidase</fullName>
    </submittedName>
</protein>
<dbReference type="PANTHER" id="PTHR41533">
    <property type="entry name" value="L,D-TRANSPEPTIDASE HI_1667-RELATED"/>
    <property type="match status" value="1"/>
</dbReference>
<comment type="caution">
    <text evidence="10">The sequence shown here is derived from an EMBL/GenBank/DDBJ whole genome shotgun (WGS) entry which is preliminary data.</text>
</comment>
<feature type="active site" description="Proton donor/acceptor" evidence="7">
    <location>
        <position position="425"/>
    </location>
</feature>
<evidence type="ECO:0000259" key="9">
    <source>
        <dbReference type="PROSITE" id="PS52029"/>
    </source>
</evidence>
<dbReference type="Pfam" id="PF01471">
    <property type="entry name" value="PG_binding_1"/>
    <property type="match status" value="1"/>
</dbReference>
<keyword evidence="8" id="KW-0732">Signal</keyword>
<dbReference type="EMBL" id="SIHO01000001">
    <property type="protein sequence ID" value="TFU05978.1"/>
    <property type="molecule type" value="Genomic_DNA"/>
</dbReference>
<dbReference type="Pfam" id="PF20142">
    <property type="entry name" value="Scaffold"/>
    <property type="match status" value="1"/>
</dbReference>
<dbReference type="OrthoDB" id="9778545at2"/>
<reference evidence="10 11" key="1">
    <citation type="submission" date="2019-02" db="EMBL/GenBank/DDBJ databases">
        <title>Polymorphobacter sp. isolated from the lake at the Tibet of China.</title>
        <authorList>
            <person name="Li A."/>
        </authorList>
    </citation>
    <scope>NUCLEOTIDE SEQUENCE [LARGE SCALE GENOMIC DNA]</scope>
    <source>
        <strain evidence="10 11">DJ1R-1</strain>
    </source>
</reference>
<dbReference type="PANTHER" id="PTHR41533:SF2">
    <property type="entry name" value="BLR7131 PROTEIN"/>
    <property type="match status" value="1"/>
</dbReference>
<proteinExistence type="inferred from homology"/>
<dbReference type="GO" id="GO:0016740">
    <property type="term" value="F:transferase activity"/>
    <property type="evidence" value="ECO:0007669"/>
    <property type="project" value="UniProtKB-KW"/>
</dbReference>
<dbReference type="InterPro" id="IPR045380">
    <property type="entry name" value="LD_TPept_scaffold_dom"/>
</dbReference>
<feature type="chain" id="PRO_5021271585" evidence="8">
    <location>
        <begin position="23"/>
        <end position="527"/>
    </location>
</feature>
<dbReference type="PROSITE" id="PS52029">
    <property type="entry name" value="LD_TPASE"/>
    <property type="match status" value="1"/>
</dbReference>
<keyword evidence="5 7" id="KW-0573">Peptidoglycan synthesis</keyword>
<dbReference type="Gene3D" id="1.10.101.10">
    <property type="entry name" value="PGBD-like superfamily/PGBD"/>
    <property type="match status" value="1"/>
</dbReference>
<dbReference type="SUPFAM" id="SSF47090">
    <property type="entry name" value="PGBD-like"/>
    <property type="match status" value="1"/>
</dbReference>
<accession>A0A4Y9ESU7</accession>
<evidence type="ECO:0000256" key="8">
    <source>
        <dbReference type="SAM" id="SignalP"/>
    </source>
</evidence>
<evidence type="ECO:0000256" key="1">
    <source>
        <dbReference type="ARBA" id="ARBA00004752"/>
    </source>
</evidence>